<dbReference type="Pfam" id="PF02018">
    <property type="entry name" value="CBM_4_9"/>
    <property type="match status" value="2"/>
</dbReference>
<keyword evidence="4" id="KW-0119">Carbohydrate metabolism</keyword>
<keyword evidence="5" id="KW-0624">Polysaccharide degradation</keyword>
<evidence type="ECO:0000313" key="8">
    <source>
        <dbReference type="EMBL" id="GAU26947.1"/>
    </source>
</evidence>
<gene>
    <name evidence="8" type="ORF">TSUD_06190</name>
</gene>
<evidence type="ECO:0000313" key="9">
    <source>
        <dbReference type="Proteomes" id="UP000242715"/>
    </source>
</evidence>
<evidence type="ECO:0000259" key="6">
    <source>
        <dbReference type="Pfam" id="PF00331"/>
    </source>
</evidence>
<name>A0A2Z6NC65_TRISU</name>
<accession>A0A2Z6NC65</accession>
<dbReference type="Pfam" id="PF00331">
    <property type="entry name" value="Glyco_hydro_10"/>
    <property type="match status" value="1"/>
</dbReference>
<evidence type="ECO:0008006" key="10">
    <source>
        <dbReference type="Google" id="ProtNLM"/>
    </source>
</evidence>
<dbReference type="Gene3D" id="2.60.120.260">
    <property type="entry name" value="Galactose-binding domain-like"/>
    <property type="match status" value="3"/>
</dbReference>
<comment type="similarity">
    <text evidence="1">Belongs to the glycosyl hydrolase 10 (cellulase F) family.</text>
</comment>
<dbReference type="Gene3D" id="3.20.20.80">
    <property type="entry name" value="Glycosidases"/>
    <property type="match status" value="1"/>
</dbReference>
<dbReference type="EMBL" id="DF973344">
    <property type="protein sequence ID" value="GAU26947.1"/>
    <property type="molecule type" value="Genomic_DNA"/>
</dbReference>
<evidence type="ECO:0000256" key="1">
    <source>
        <dbReference type="ARBA" id="ARBA00007495"/>
    </source>
</evidence>
<dbReference type="InterPro" id="IPR008979">
    <property type="entry name" value="Galactose-bd-like_sf"/>
</dbReference>
<dbReference type="InterPro" id="IPR001000">
    <property type="entry name" value="GH10_dom"/>
</dbReference>
<protein>
    <recommendedName>
        <fullName evidence="10">CBM-cenC domain-containing protein</fullName>
    </recommendedName>
</protein>
<evidence type="ECO:0000256" key="5">
    <source>
        <dbReference type="ARBA" id="ARBA00023326"/>
    </source>
</evidence>
<sequence>MAERILSASWSNASNILMNHDFSDGLNYWYLNCCNGYVISASAGDQGGISMDSDQNYAVITERNECWQGLEQDITDRISIGSSYMVSAFVGVSGPSQESAEVKATLKLEYDDSATQYLFIGRTSVIKDGKIVPKSGKFFACAAERTQAWNGIQQEITGRVQRKLAYELTALVRIYGNNVTSADVQATLWVQTPDLREQYIGIANVQATDTDWVTLQGKFLLNGSLSKVVLYLEGPPPGTDILVNTLVVKHAAKATPSTPLNIENVAFGVNIIENSNLFDDTNGWFTLGNCILTVKTDSPLIVPPMARESLGRHEPLSGHYILVTNRAQTWNGPAQVITDKLKLFVTYQVSAWVRIGSGSNRQQNVNVAISADNQWINGGQTEVSDSRWHEMNGSFRIEKQPAKVTVYIQGPASGVDLMVAGLHIFAVDRHRRFTYLKMRTDKFRKREVTLKFSGLDSSSYPNTTVNVTQTRNNFPIGTCISRSNIDNEDFVNFLVKHFNWAVFGNELKWEVTEPQQGILNYKDADDLLRMSGKRFLALKQEWLSHTQGHIDKEGLFKFRGFSGTYDLEIVTPSKTIVTSFVLDKGSDPEMVSINL</sequence>
<feature type="domain" description="CBM-cenC" evidence="7">
    <location>
        <begin position="270"/>
        <end position="413"/>
    </location>
</feature>
<feature type="domain" description="CBM-cenC" evidence="7">
    <location>
        <begin position="134"/>
        <end position="236"/>
    </location>
</feature>
<dbReference type="PANTHER" id="PTHR31490:SF1">
    <property type="entry name" value="ENDO-1,4-BETA-XYLANASE 1"/>
    <property type="match status" value="1"/>
</dbReference>
<dbReference type="InterPro" id="IPR017853">
    <property type="entry name" value="GH"/>
</dbReference>
<evidence type="ECO:0000256" key="2">
    <source>
        <dbReference type="ARBA" id="ARBA00022737"/>
    </source>
</evidence>
<keyword evidence="9" id="KW-1185">Reference proteome</keyword>
<keyword evidence="3" id="KW-0378">Hydrolase</keyword>
<evidence type="ECO:0000259" key="7">
    <source>
        <dbReference type="Pfam" id="PF02018"/>
    </source>
</evidence>
<feature type="domain" description="GH10" evidence="6">
    <location>
        <begin position="471"/>
        <end position="532"/>
    </location>
</feature>
<dbReference type="SUPFAM" id="SSF49785">
    <property type="entry name" value="Galactose-binding domain-like"/>
    <property type="match status" value="3"/>
</dbReference>
<keyword evidence="2" id="KW-0677">Repeat</keyword>
<dbReference type="Proteomes" id="UP000242715">
    <property type="component" value="Unassembled WGS sequence"/>
</dbReference>
<dbReference type="InterPro" id="IPR044846">
    <property type="entry name" value="GH10"/>
</dbReference>
<dbReference type="SUPFAM" id="SSF51445">
    <property type="entry name" value="(Trans)glycosidases"/>
    <property type="match status" value="1"/>
</dbReference>
<evidence type="ECO:0000256" key="3">
    <source>
        <dbReference type="ARBA" id="ARBA00022801"/>
    </source>
</evidence>
<dbReference type="PANTHER" id="PTHR31490">
    <property type="entry name" value="GLYCOSYL HYDROLASE"/>
    <property type="match status" value="1"/>
</dbReference>
<dbReference type="OrthoDB" id="3055998at2759"/>
<dbReference type="GO" id="GO:0031176">
    <property type="term" value="F:endo-1,4-beta-xylanase activity"/>
    <property type="evidence" value="ECO:0007669"/>
    <property type="project" value="UniProtKB-ARBA"/>
</dbReference>
<organism evidence="8 9">
    <name type="scientific">Trifolium subterraneum</name>
    <name type="common">Subterranean clover</name>
    <dbReference type="NCBI Taxonomy" id="3900"/>
    <lineage>
        <taxon>Eukaryota</taxon>
        <taxon>Viridiplantae</taxon>
        <taxon>Streptophyta</taxon>
        <taxon>Embryophyta</taxon>
        <taxon>Tracheophyta</taxon>
        <taxon>Spermatophyta</taxon>
        <taxon>Magnoliopsida</taxon>
        <taxon>eudicotyledons</taxon>
        <taxon>Gunneridae</taxon>
        <taxon>Pentapetalae</taxon>
        <taxon>rosids</taxon>
        <taxon>fabids</taxon>
        <taxon>Fabales</taxon>
        <taxon>Fabaceae</taxon>
        <taxon>Papilionoideae</taxon>
        <taxon>50 kb inversion clade</taxon>
        <taxon>NPAAA clade</taxon>
        <taxon>Hologalegina</taxon>
        <taxon>IRL clade</taxon>
        <taxon>Trifolieae</taxon>
        <taxon>Trifolium</taxon>
    </lineage>
</organism>
<reference evidence="9" key="1">
    <citation type="journal article" date="2017" name="Front. Plant Sci.">
        <title>Climate Clever Clovers: New Paradigm to Reduce the Environmental Footprint of Ruminants by Breeding Low Methanogenic Forages Utilizing Haplotype Variation.</title>
        <authorList>
            <person name="Kaur P."/>
            <person name="Appels R."/>
            <person name="Bayer P.E."/>
            <person name="Keeble-Gagnere G."/>
            <person name="Wang J."/>
            <person name="Hirakawa H."/>
            <person name="Shirasawa K."/>
            <person name="Vercoe P."/>
            <person name="Stefanova K."/>
            <person name="Durmic Z."/>
            <person name="Nichols P."/>
            <person name="Revell C."/>
            <person name="Isobe S.N."/>
            <person name="Edwards D."/>
            <person name="Erskine W."/>
        </authorList>
    </citation>
    <scope>NUCLEOTIDE SEQUENCE [LARGE SCALE GENOMIC DNA]</scope>
    <source>
        <strain evidence="9">cv. Daliak</strain>
    </source>
</reference>
<dbReference type="AlphaFoldDB" id="A0A2Z6NC65"/>
<dbReference type="InterPro" id="IPR003305">
    <property type="entry name" value="CenC_carb-bd"/>
</dbReference>
<dbReference type="GO" id="GO:0000272">
    <property type="term" value="P:polysaccharide catabolic process"/>
    <property type="evidence" value="ECO:0007669"/>
    <property type="project" value="UniProtKB-KW"/>
</dbReference>
<evidence type="ECO:0000256" key="4">
    <source>
        <dbReference type="ARBA" id="ARBA00023277"/>
    </source>
</evidence>
<proteinExistence type="inferred from homology"/>